<evidence type="ECO:0000313" key="1">
    <source>
        <dbReference type="EMBL" id="ADM09432.1"/>
    </source>
</evidence>
<dbReference type="STRING" id="314260.PB2503_06832"/>
<dbReference type="KEGG" id="pbr:PB2503_06832"/>
<dbReference type="Proteomes" id="UP000001302">
    <property type="component" value="Chromosome"/>
</dbReference>
<dbReference type="AlphaFoldDB" id="E0TI93"/>
<dbReference type="HOGENOM" id="CLU_2772146_0_0_5"/>
<dbReference type="EMBL" id="CP002156">
    <property type="protein sequence ID" value="ADM09432.1"/>
    <property type="molecule type" value="Genomic_DNA"/>
</dbReference>
<organism evidence="1 2">
    <name type="scientific">Parvularcula bermudensis (strain ATCC BAA-594 / HTCC2503 / KCTC 12087)</name>
    <dbReference type="NCBI Taxonomy" id="314260"/>
    <lineage>
        <taxon>Bacteria</taxon>
        <taxon>Pseudomonadati</taxon>
        <taxon>Pseudomonadota</taxon>
        <taxon>Alphaproteobacteria</taxon>
        <taxon>Parvularculales</taxon>
        <taxon>Parvularculaceae</taxon>
        <taxon>Parvularcula</taxon>
    </lineage>
</organism>
<reference evidence="1 2" key="2">
    <citation type="journal article" date="2011" name="J. Bacteriol.">
        <title>Complete genome sequence of strain HTCC2503T of Parvularcula bermudensis, the type species of the order "Parvularculales" in the class Alphaproteobacteria.</title>
        <authorList>
            <person name="Oh H.M."/>
            <person name="Kang I."/>
            <person name="Vergin K.L."/>
            <person name="Kang D."/>
            <person name="Rhee K.H."/>
            <person name="Giovannoni S.J."/>
            <person name="Cho J.C."/>
        </authorList>
    </citation>
    <scope>NUCLEOTIDE SEQUENCE [LARGE SCALE GENOMIC DNA]</scope>
    <source>
        <strain evidence="2">ATCC BAA-594 / HTCC2503 / KCTC 12087</strain>
    </source>
</reference>
<protein>
    <submittedName>
        <fullName evidence="1">Uncharacterized protein</fullName>
    </submittedName>
</protein>
<gene>
    <name evidence="1" type="ordered locus">PB2503_06832</name>
</gene>
<reference evidence="2" key="1">
    <citation type="submission" date="2010-08" db="EMBL/GenBank/DDBJ databases">
        <title>Genome sequence of Parvularcula bermudensis HTCC2503.</title>
        <authorList>
            <person name="Kang D.-M."/>
            <person name="Oh H.-M."/>
            <person name="Cho J.-C."/>
        </authorList>
    </citation>
    <scope>NUCLEOTIDE SEQUENCE [LARGE SCALE GENOMIC DNA]</scope>
    <source>
        <strain evidence="2">ATCC BAA-594 / HTCC2503 / KCTC 12087</strain>
    </source>
</reference>
<evidence type="ECO:0000313" key="2">
    <source>
        <dbReference type="Proteomes" id="UP000001302"/>
    </source>
</evidence>
<keyword evidence="2" id="KW-1185">Reference proteome</keyword>
<sequence>MGQGRLLRKRKKDTSVTQFCEFVMLSFVPVMRPASPSLMAGAFIAPQPVSREAGEQELCRIWRDTGRNS</sequence>
<proteinExistence type="predicted"/>
<accession>E0TI93</accession>
<name>E0TI93_PARBH</name>